<evidence type="ECO:0000313" key="2">
    <source>
        <dbReference type="EMBL" id="MPA75829.1"/>
    </source>
</evidence>
<dbReference type="GO" id="GO:0003824">
    <property type="term" value="F:catalytic activity"/>
    <property type="evidence" value="ECO:0007669"/>
    <property type="project" value="InterPro"/>
</dbReference>
<dbReference type="SUPFAM" id="SSF56219">
    <property type="entry name" value="DNase I-like"/>
    <property type="match status" value="1"/>
</dbReference>
<dbReference type="EMBL" id="GHES01045270">
    <property type="protein sequence ID" value="MPA75829.1"/>
    <property type="molecule type" value="Transcribed_RNA"/>
</dbReference>
<dbReference type="InterPro" id="IPR036691">
    <property type="entry name" value="Endo/exonu/phosph_ase_sf"/>
</dbReference>
<sequence>MIRCLRFQHLEVAEPVGLPSGLEVMWSDDCDIQILGSSWWYIDLLINASTPSHIWPLTGVYASVDARERDHLWAELLRLGLWNTYPWLLCGDFNDIISNSEKLGGQYRGEWSFSSFRTFITDGSFHDLGYIDYPYTLS</sequence>
<gene>
    <name evidence="2" type="ORF">Din_045270</name>
</gene>
<proteinExistence type="predicted"/>
<dbReference type="InterPro" id="IPR005135">
    <property type="entry name" value="Endo/exonuclease/phosphatase"/>
</dbReference>
<accession>A0A5B7C3T0</accession>
<protein>
    <recommendedName>
        <fullName evidence="1">Endonuclease/exonuclease/phosphatase domain-containing protein</fullName>
    </recommendedName>
</protein>
<dbReference type="Pfam" id="PF03372">
    <property type="entry name" value="Exo_endo_phos"/>
    <property type="match status" value="1"/>
</dbReference>
<dbReference type="Gene3D" id="3.60.10.10">
    <property type="entry name" value="Endonuclease/exonuclease/phosphatase"/>
    <property type="match status" value="1"/>
</dbReference>
<feature type="domain" description="Endonuclease/exonuclease/phosphatase" evidence="1">
    <location>
        <begin position="42"/>
        <end position="126"/>
    </location>
</feature>
<name>A0A5B7C3T0_DAVIN</name>
<dbReference type="AlphaFoldDB" id="A0A5B7C3T0"/>
<organism evidence="2">
    <name type="scientific">Davidia involucrata</name>
    <name type="common">Dove tree</name>
    <dbReference type="NCBI Taxonomy" id="16924"/>
    <lineage>
        <taxon>Eukaryota</taxon>
        <taxon>Viridiplantae</taxon>
        <taxon>Streptophyta</taxon>
        <taxon>Embryophyta</taxon>
        <taxon>Tracheophyta</taxon>
        <taxon>Spermatophyta</taxon>
        <taxon>Magnoliopsida</taxon>
        <taxon>eudicotyledons</taxon>
        <taxon>Gunneridae</taxon>
        <taxon>Pentapetalae</taxon>
        <taxon>asterids</taxon>
        <taxon>Cornales</taxon>
        <taxon>Nyssaceae</taxon>
        <taxon>Davidia</taxon>
    </lineage>
</organism>
<evidence type="ECO:0000259" key="1">
    <source>
        <dbReference type="Pfam" id="PF03372"/>
    </source>
</evidence>
<reference evidence="2" key="1">
    <citation type="submission" date="2019-08" db="EMBL/GenBank/DDBJ databases">
        <title>Reference gene set and small RNA set construction with multiple tissues from Davidia involucrata Baill.</title>
        <authorList>
            <person name="Yang H."/>
            <person name="Zhou C."/>
            <person name="Li G."/>
            <person name="Wang J."/>
            <person name="Gao P."/>
            <person name="Wang M."/>
            <person name="Wang R."/>
            <person name="Zhao Y."/>
        </authorList>
    </citation>
    <scope>NUCLEOTIDE SEQUENCE</scope>
    <source>
        <tissue evidence="2">Mixed with DoveR01_LX</tissue>
    </source>
</reference>